<feature type="compositionally biased region" description="Basic and acidic residues" evidence="1">
    <location>
        <begin position="84"/>
        <end position="95"/>
    </location>
</feature>
<feature type="transmembrane region" description="Helical" evidence="2">
    <location>
        <begin position="193"/>
        <end position="216"/>
    </location>
</feature>
<reference evidence="3" key="1">
    <citation type="submission" date="2018-03" db="EMBL/GenBank/DDBJ databases">
        <authorList>
            <person name="Guldener U."/>
        </authorList>
    </citation>
    <scope>NUCLEOTIDE SEQUENCE</scope>
</reference>
<dbReference type="EMBL" id="ONZQ02000001">
    <property type="protein sequence ID" value="SPN97679.1"/>
    <property type="molecule type" value="Genomic_DNA"/>
</dbReference>
<keyword evidence="4" id="KW-1185">Reference proteome</keyword>
<comment type="caution">
    <text evidence="3">The sequence shown here is derived from an EMBL/GenBank/DDBJ whole genome shotgun (WGS) entry which is preliminary data.</text>
</comment>
<organism evidence="3 4">
    <name type="scientific">Cephalotrichum gorgonifer</name>
    <dbReference type="NCBI Taxonomy" id="2041049"/>
    <lineage>
        <taxon>Eukaryota</taxon>
        <taxon>Fungi</taxon>
        <taxon>Dikarya</taxon>
        <taxon>Ascomycota</taxon>
        <taxon>Pezizomycotina</taxon>
        <taxon>Sordariomycetes</taxon>
        <taxon>Hypocreomycetidae</taxon>
        <taxon>Microascales</taxon>
        <taxon>Microascaceae</taxon>
        <taxon>Cephalotrichum</taxon>
    </lineage>
</organism>
<feature type="transmembrane region" description="Helical" evidence="2">
    <location>
        <begin position="150"/>
        <end position="172"/>
    </location>
</feature>
<protein>
    <submittedName>
        <fullName evidence="3">Uncharacterized protein</fullName>
    </submittedName>
</protein>
<feature type="transmembrane region" description="Helical" evidence="2">
    <location>
        <begin position="228"/>
        <end position="253"/>
    </location>
</feature>
<gene>
    <name evidence="3" type="ORF">DNG_01192</name>
</gene>
<keyword evidence="2" id="KW-1133">Transmembrane helix</keyword>
<evidence type="ECO:0000313" key="3">
    <source>
        <dbReference type="EMBL" id="SPN97679.1"/>
    </source>
</evidence>
<feature type="region of interest" description="Disordered" evidence="1">
    <location>
        <begin position="76"/>
        <end position="95"/>
    </location>
</feature>
<name>A0AAE8SRE9_9PEZI</name>
<feature type="transmembrane region" description="Helical" evidence="2">
    <location>
        <begin position="116"/>
        <end position="138"/>
    </location>
</feature>
<feature type="transmembrane region" description="Helical" evidence="2">
    <location>
        <begin position="323"/>
        <end position="345"/>
    </location>
</feature>
<evidence type="ECO:0000256" key="2">
    <source>
        <dbReference type="SAM" id="Phobius"/>
    </source>
</evidence>
<feature type="transmembrane region" description="Helical" evidence="2">
    <location>
        <begin position="28"/>
        <end position="47"/>
    </location>
</feature>
<sequence length="349" mass="37406">MLGHIASGASSLLKRSLEDGLADEVASWLWPVLFLQFVGFFPILLLVSYTFGSLFPALAIVEDDTAPPSYQALSLGDGDVEEGGEARNEPAESDRPITSSLRSVYKLVKSIAGWRSLFRGLAPLLVATGATNILHGIIAAPFHSLGSFNMLAAVPSYLALVQLHTVWLHVVITPSNPLPFYRRLPPFGKTLRATALPFALYAVTLVIAKSIWLAVFSAVNHGETTAHIGLFTSLIPLAFVLWITLVLPAYIALLRIQASLLPPDEDPIVPFDRSFGGRVTPVLSVGEDAGKDEKTYATLGDVWATLSRPAIWRVAKLVLKATGIYLGVTSTLGLVAFGTAVLGGVKFGF</sequence>
<proteinExistence type="predicted"/>
<keyword evidence="2" id="KW-0812">Transmembrane</keyword>
<evidence type="ECO:0000256" key="1">
    <source>
        <dbReference type="SAM" id="MobiDB-lite"/>
    </source>
</evidence>
<evidence type="ECO:0000313" key="4">
    <source>
        <dbReference type="Proteomes" id="UP001187682"/>
    </source>
</evidence>
<dbReference type="Proteomes" id="UP001187682">
    <property type="component" value="Unassembled WGS sequence"/>
</dbReference>
<accession>A0AAE8SRE9</accession>
<keyword evidence="2" id="KW-0472">Membrane</keyword>
<dbReference type="AlphaFoldDB" id="A0AAE8SRE9"/>